<dbReference type="EMBL" id="JBANQN010000001">
    <property type="protein sequence ID" value="KAK6804165.1"/>
    <property type="molecule type" value="Genomic_DNA"/>
</dbReference>
<comment type="similarity">
    <text evidence="1">Belongs to the short-chain dehydrogenases/reductases (SDR) family.</text>
</comment>
<dbReference type="Pfam" id="PF13561">
    <property type="entry name" value="adh_short_C2"/>
    <property type="match status" value="1"/>
</dbReference>
<evidence type="ECO:0000256" key="3">
    <source>
        <dbReference type="SAM" id="MobiDB-lite"/>
    </source>
</evidence>
<protein>
    <recommendedName>
        <fullName evidence="6">Short-chain alcohol dehydrogenase</fullName>
    </recommendedName>
</protein>
<organism evidence="4 5">
    <name type="scientific">Solanum bulbocastanum</name>
    <name type="common">Wild potato</name>
    <dbReference type="NCBI Taxonomy" id="147425"/>
    <lineage>
        <taxon>Eukaryota</taxon>
        <taxon>Viridiplantae</taxon>
        <taxon>Streptophyta</taxon>
        <taxon>Embryophyta</taxon>
        <taxon>Tracheophyta</taxon>
        <taxon>Spermatophyta</taxon>
        <taxon>Magnoliopsida</taxon>
        <taxon>eudicotyledons</taxon>
        <taxon>Gunneridae</taxon>
        <taxon>Pentapetalae</taxon>
        <taxon>asterids</taxon>
        <taxon>lamiids</taxon>
        <taxon>Solanales</taxon>
        <taxon>Solanaceae</taxon>
        <taxon>Solanoideae</taxon>
        <taxon>Solaneae</taxon>
        <taxon>Solanum</taxon>
    </lineage>
</organism>
<evidence type="ECO:0008006" key="6">
    <source>
        <dbReference type="Google" id="ProtNLM"/>
    </source>
</evidence>
<name>A0AAN8YQE1_SOLBU</name>
<dbReference type="SUPFAM" id="SSF51735">
    <property type="entry name" value="NAD(P)-binding Rossmann-fold domains"/>
    <property type="match status" value="1"/>
</dbReference>
<proteinExistence type="inferred from homology"/>
<feature type="region of interest" description="Disordered" evidence="3">
    <location>
        <begin position="85"/>
        <end position="107"/>
    </location>
</feature>
<keyword evidence="2" id="KW-0520">NAD</keyword>
<evidence type="ECO:0000313" key="5">
    <source>
        <dbReference type="Proteomes" id="UP001371456"/>
    </source>
</evidence>
<dbReference type="PRINTS" id="PR00081">
    <property type="entry name" value="GDHRDH"/>
</dbReference>
<dbReference type="PANTHER" id="PTHR42820">
    <property type="entry name" value="SHORT-CHAIN DEHYDROGENASE REDUCTASE"/>
    <property type="match status" value="1"/>
</dbReference>
<dbReference type="Gene3D" id="3.40.50.720">
    <property type="entry name" value="NAD(P)-binding Rossmann-like Domain"/>
    <property type="match status" value="2"/>
</dbReference>
<gene>
    <name evidence="4" type="ORF">RDI58_001949</name>
</gene>
<evidence type="ECO:0000256" key="1">
    <source>
        <dbReference type="ARBA" id="ARBA00006484"/>
    </source>
</evidence>
<evidence type="ECO:0000313" key="4">
    <source>
        <dbReference type="EMBL" id="KAK6804165.1"/>
    </source>
</evidence>
<feature type="compositionally biased region" description="Low complexity" evidence="3">
    <location>
        <begin position="88"/>
        <end position="98"/>
    </location>
</feature>
<feature type="region of interest" description="Disordered" evidence="3">
    <location>
        <begin position="1"/>
        <end position="57"/>
    </location>
</feature>
<dbReference type="InterPro" id="IPR002347">
    <property type="entry name" value="SDR_fam"/>
</dbReference>
<keyword evidence="5" id="KW-1185">Reference proteome</keyword>
<sequence length="301" mass="32212">MTDPRQYFPNYRRPFSDSSTSQTLPPRRYEDLPLQAHRPRPLSAGTLSPTGTFPHLSAIRIGDSSSKQSDAMAGTPPLTQCFVHPNVSPSSTARPSATPDDEIPALAPGKKDKLVESIGADSASYRHCDVTDEKQVEDTVAYTVEKYGILDIIFSNVGTLNFCGVLDMDVMAFNETMAINIRGSALVVRHADRFMVDKKIRGSIIFVGIVKAAAWELGGHGIRVNGVSPYGIATPLVCKAYGLDAGPLEAAIYGNGNLKGVKLSTMHVAQSALFLASDEPAYTSGQNLAVDGGLSSILKLQ</sequence>
<dbReference type="InterPro" id="IPR036291">
    <property type="entry name" value="NAD(P)-bd_dom_sf"/>
</dbReference>
<dbReference type="Proteomes" id="UP001371456">
    <property type="component" value="Unassembled WGS sequence"/>
</dbReference>
<dbReference type="AlphaFoldDB" id="A0AAN8YQE1"/>
<accession>A0AAN8YQE1</accession>
<dbReference type="PANTHER" id="PTHR42820:SF10">
    <property type="entry name" value="SHORT-CHAIN DEHYDROGENASE REDUCTASE 3B-LIKE"/>
    <property type="match status" value="1"/>
</dbReference>
<comment type="caution">
    <text evidence="4">The sequence shown here is derived from an EMBL/GenBank/DDBJ whole genome shotgun (WGS) entry which is preliminary data.</text>
</comment>
<reference evidence="4 5" key="1">
    <citation type="submission" date="2024-02" db="EMBL/GenBank/DDBJ databases">
        <title>de novo genome assembly of Solanum bulbocastanum strain 11H21.</title>
        <authorList>
            <person name="Hosaka A.J."/>
        </authorList>
    </citation>
    <scope>NUCLEOTIDE SEQUENCE [LARGE SCALE GENOMIC DNA]</scope>
    <source>
        <tissue evidence="4">Young leaves</tissue>
    </source>
</reference>
<evidence type="ECO:0000256" key="2">
    <source>
        <dbReference type="ARBA" id="ARBA00023027"/>
    </source>
</evidence>